<reference evidence="1 2" key="1">
    <citation type="journal article" date="2020" name="Cell">
        <title>Large-Scale Comparative Analyses of Tick Genomes Elucidate Their Genetic Diversity and Vector Capacities.</title>
        <authorList>
            <consortium name="Tick Genome and Microbiome Consortium (TIGMIC)"/>
            <person name="Jia N."/>
            <person name="Wang J."/>
            <person name="Shi W."/>
            <person name="Du L."/>
            <person name="Sun Y."/>
            <person name="Zhan W."/>
            <person name="Jiang J.F."/>
            <person name="Wang Q."/>
            <person name="Zhang B."/>
            <person name="Ji P."/>
            <person name="Bell-Sakyi L."/>
            <person name="Cui X.M."/>
            <person name="Yuan T.T."/>
            <person name="Jiang B.G."/>
            <person name="Yang W.F."/>
            <person name="Lam T.T."/>
            <person name="Chang Q.C."/>
            <person name="Ding S.J."/>
            <person name="Wang X.J."/>
            <person name="Zhu J.G."/>
            <person name="Ruan X.D."/>
            <person name="Zhao L."/>
            <person name="Wei J.T."/>
            <person name="Ye R.Z."/>
            <person name="Que T.C."/>
            <person name="Du C.H."/>
            <person name="Zhou Y.H."/>
            <person name="Cheng J.X."/>
            <person name="Dai P.F."/>
            <person name="Guo W.B."/>
            <person name="Han X.H."/>
            <person name="Huang E.J."/>
            <person name="Li L.F."/>
            <person name="Wei W."/>
            <person name="Gao Y.C."/>
            <person name="Liu J.Z."/>
            <person name="Shao H.Z."/>
            <person name="Wang X."/>
            <person name="Wang C.C."/>
            <person name="Yang T.C."/>
            <person name="Huo Q.B."/>
            <person name="Li W."/>
            <person name="Chen H.Y."/>
            <person name="Chen S.E."/>
            <person name="Zhou L.G."/>
            <person name="Ni X.B."/>
            <person name="Tian J.H."/>
            <person name="Sheng Y."/>
            <person name="Liu T."/>
            <person name="Pan Y.S."/>
            <person name="Xia L.Y."/>
            <person name="Li J."/>
            <person name="Zhao F."/>
            <person name="Cao W.C."/>
        </authorList>
    </citation>
    <scope>NUCLEOTIDE SEQUENCE [LARGE SCALE GENOMIC DNA]</scope>
    <source>
        <strain evidence="1">Iper-2018</strain>
    </source>
</reference>
<dbReference type="Proteomes" id="UP000805193">
    <property type="component" value="Unassembled WGS sequence"/>
</dbReference>
<organism evidence="1 2">
    <name type="scientific">Ixodes persulcatus</name>
    <name type="common">Taiga tick</name>
    <dbReference type="NCBI Taxonomy" id="34615"/>
    <lineage>
        <taxon>Eukaryota</taxon>
        <taxon>Metazoa</taxon>
        <taxon>Ecdysozoa</taxon>
        <taxon>Arthropoda</taxon>
        <taxon>Chelicerata</taxon>
        <taxon>Arachnida</taxon>
        <taxon>Acari</taxon>
        <taxon>Parasitiformes</taxon>
        <taxon>Ixodida</taxon>
        <taxon>Ixodoidea</taxon>
        <taxon>Ixodidae</taxon>
        <taxon>Ixodinae</taxon>
        <taxon>Ixodes</taxon>
    </lineage>
</organism>
<dbReference type="EMBL" id="JABSTQ010009364">
    <property type="protein sequence ID" value="KAG0429983.1"/>
    <property type="molecule type" value="Genomic_DNA"/>
</dbReference>
<gene>
    <name evidence="1" type="ORF">HPB47_023121</name>
</gene>
<protein>
    <submittedName>
        <fullName evidence="1">Uncharacterized protein</fullName>
    </submittedName>
</protein>
<name>A0AC60Q8C4_IXOPE</name>
<sequence>MFDMVIGHVLIVRLKSTAAKEKLMMSGKFKEKEALKRALEEFSVAREITRHRKHIDGFDGVESSTRVARLPLKEGKTMESLSYQLRFTGGPALVRSAETLTAKFQDTTEDFEHSTGSDAATLEAAEKTSTCKEKEVAPENSPSEEMTLDAMTSKRRLEDLGASSAVASELALRHLEYQWKLTGKIVQPFHSRKEGRPAELYSIHCVLLLLGHEKKIKKEPNGMSTPSMRQAFYCEHEMDDSKSSILRLAPFTEAVGRQGEGDGISAELLESCQKLLQAPEYRYASTSPIAVRRRFRAGFRIGHDCRDGRFNFVSFNSRLLAQPKTKQADKHHQHWHWPRWDLSAMVRRRFHKLASWMHALRLPLKLPGEAPPDRSSYQNSLGPEERSLIIGRGVSADRHGGPDIFQDVPF</sequence>
<keyword evidence="2" id="KW-1185">Reference proteome</keyword>
<evidence type="ECO:0000313" key="2">
    <source>
        <dbReference type="Proteomes" id="UP000805193"/>
    </source>
</evidence>
<proteinExistence type="predicted"/>
<accession>A0AC60Q8C4</accession>
<comment type="caution">
    <text evidence="1">The sequence shown here is derived from an EMBL/GenBank/DDBJ whole genome shotgun (WGS) entry which is preliminary data.</text>
</comment>
<evidence type="ECO:0000313" key="1">
    <source>
        <dbReference type="EMBL" id="KAG0429983.1"/>
    </source>
</evidence>